<evidence type="ECO:0000256" key="3">
    <source>
        <dbReference type="ARBA" id="ARBA00023163"/>
    </source>
</evidence>
<dbReference type="InterPro" id="IPR036390">
    <property type="entry name" value="WH_DNA-bd_sf"/>
</dbReference>
<dbReference type="PROSITE" id="PS50995">
    <property type="entry name" value="HTH_MARR_2"/>
    <property type="match status" value="1"/>
</dbReference>
<dbReference type="InterPro" id="IPR000835">
    <property type="entry name" value="HTH_MarR-typ"/>
</dbReference>
<keyword evidence="3" id="KW-0804">Transcription</keyword>
<evidence type="ECO:0000313" key="5">
    <source>
        <dbReference type="EMBL" id="QUD89188.1"/>
    </source>
</evidence>
<keyword evidence="6" id="KW-1185">Reference proteome</keyword>
<sequence>MTAAAAPEARAGRMAAPRAAVGSADYLFHLLTVVSQLRDAELDRRLQPLQLNVGRYRALAMIDAFGPCTMSLFASHSPLDRTTLSRTIDHLVRAGWVARSKDSEDRRQVFIDLTPEGAEIFSRARDIVSAHNATLIEGVDDELQAQIIAAELMLAAKLEPRGGQFVDRQSESGASLSKTAIVS</sequence>
<evidence type="ECO:0000313" key="6">
    <source>
        <dbReference type="Proteomes" id="UP000676409"/>
    </source>
</evidence>
<proteinExistence type="predicted"/>
<dbReference type="Proteomes" id="UP000676409">
    <property type="component" value="Chromosome"/>
</dbReference>
<dbReference type="PROSITE" id="PS01117">
    <property type="entry name" value="HTH_MARR_1"/>
    <property type="match status" value="1"/>
</dbReference>
<evidence type="ECO:0000259" key="4">
    <source>
        <dbReference type="PROSITE" id="PS50995"/>
    </source>
</evidence>
<dbReference type="PANTHER" id="PTHR33164:SF43">
    <property type="entry name" value="HTH-TYPE TRANSCRIPTIONAL REPRESSOR YETL"/>
    <property type="match status" value="1"/>
</dbReference>
<accession>A0A975G140</accession>
<organism evidence="5 6">
    <name type="scientific">Phenylobacterium montanum</name>
    <dbReference type="NCBI Taxonomy" id="2823693"/>
    <lineage>
        <taxon>Bacteria</taxon>
        <taxon>Pseudomonadati</taxon>
        <taxon>Pseudomonadota</taxon>
        <taxon>Alphaproteobacteria</taxon>
        <taxon>Caulobacterales</taxon>
        <taxon>Caulobacteraceae</taxon>
        <taxon>Phenylobacterium</taxon>
    </lineage>
</organism>
<protein>
    <submittedName>
        <fullName evidence="5">MarR family transcriptional regulator</fullName>
    </submittedName>
</protein>
<dbReference type="PANTHER" id="PTHR33164">
    <property type="entry name" value="TRANSCRIPTIONAL REGULATOR, MARR FAMILY"/>
    <property type="match status" value="1"/>
</dbReference>
<evidence type="ECO:0000256" key="1">
    <source>
        <dbReference type="ARBA" id="ARBA00023015"/>
    </source>
</evidence>
<dbReference type="GO" id="GO:0003700">
    <property type="term" value="F:DNA-binding transcription factor activity"/>
    <property type="evidence" value="ECO:0007669"/>
    <property type="project" value="InterPro"/>
</dbReference>
<gene>
    <name evidence="5" type="ORF">KCG34_04710</name>
</gene>
<evidence type="ECO:0000256" key="2">
    <source>
        <dbReference type="ARBA" id="ARBA00023125"/>
    </source>
</evidence>
<dbReference type="Pfam" id="PF01047">
    <property type="entry name" value="MarR"/>
    <property type="match status" value="1"/>
</dbReference>
<reference evidence="5" key="1">
    <citation type="submission" date="2021-04" db="EMBL/GenBank/DDBJ databases">
        <title>The complete genome sequence of Caulobacter sp. S6.</title>
        <authorList>
            <person name="Tang Y."/>
            <person name="Ouyang W."/>
            <person name="Liu Q."/>
            <person name="Huang B."/>
            <person name="Guo Z."/>
            <person name="Lei P."/>
        </authorList>
    </citation>
    <scope>NUCLEOTIDE SEQUENCE</scope>
    <source>
        <strain evidence="5">S6</strain>
    </source>
</reference>
<dbReference type="InterPro" id="IPR039422">
    <property type="entry name" value="MarR/SlyA-like"/>
</dbReference>
<dbReference type="InterPro" id="IPR023187">
    <property type="entry name" value="Tscrpt_reg_MarR-type_CS"/>
</dbReference>
<dbReference type="RefSeq" id="WP_211939240.1">
    <property type="nucleotide sequence ID" value="NZ_CP073078.1"/>
</dbReference>
<dbReference type="GO" id="GO:0006950">
    <property type="term" value="P:response to stress"/>
    <property type="evidence" value="ECO:0007669"/>
    <property type="project" value="TreeGrafter"/>
</dbReference>
<dbReference type="SMART" id="SM00347">
    <property type="entry name" value="HTH_MARR"/>
    <property type="match status" value="1"/>
</dbReference>
<dbReference type="EMBL" id="CP073078">
    <property type="protein sequence ID" value="QUD89188.1"/>
    <property type="molecule type" value="Genomic_DNA"/>
</dbReference>
<name>A0A975G140_9CAUL</name>
<dbReference type="SUPFAM" id="SSF46785">
    <property type="entry name" value="Winged helix' DNA-binding domain"/>
    <property type="match status" value="1"/>
</dbReference>
<dbReference type="PRINTS" id="PR00598">
    <property type="entry name" value="HTHMARR"/>
</dbReference>
<dbReference type="GO" id="GO:0003677">
    <property type="term" value="F:DNA binding"/>
    <property type="evidence" value="ECO:0007669"/>
    <property type="project" value="UniProtKB-KW"/>
</dbReference>
<keyword evidence="2" id="KW-0238">DNA-binding</keyword>
<dbReference type="InterPro" id="IPR036388">
    <property type="entry name" value="WH-like_DNA-bd_sf"/>
</dbReference>
<feature type="domain" description="HTH marR-type" evidence="4">
    <location>
        <begin position="24"/>
        <end position="160"/>
    </location>
</feature>
<dbReference type="Gene3D" id="1.10.10.10">
    <property type="entry name" value="Winged helix-like DNA-binding domain superfamily/Winged helix DNA-binding domain"/>
    <property type="match status" value="1"/>
</dbReference>
<dbReference type="KEGG" id="caul:KCG34_04710"/>
<keyword evidence="1" id="KW-0805">Transcription regulation</keyword>
<dbReference type="AlphaFoldDB" id="A0A975G140"/>